<keyword evidence="2" id="KW-1185">Reference proteome</keyword>
<dbReference type="EMBL" id="CM037026">
    <property type="protein sequence ID" value="KAH7659094.1"/>
    <property type="molecule type" value="Genomic_DNA"/>
</dbReference>
<dbReference type="Proteomes" id="UP000827976">
    <property type="component" value="Chromosome 16"/>
</dbReference>
<proteinExistence type="predicted"/>
<evidence type="ECO:0000313" key="1">
    <source>
        <dbReference type="EMBL" id="KAH7659094.1"/>
    </source>
</evidence>
<sequence>MEEGSNWGGFASNEALEIFSTRLKPFSIDLFDFIQNPKKDASFLPEMVSFLRRAPEEALQPFLDLTMLPLLMLLDVAVKCRSEKKVNLGDSVGGLLVSDFVAEKILLCVEEILKKCHLGSVDQMVVVLKKLTSGALLSPSEAAEEFREGIIRCLKAMLLRLAPCSAASCTCKQVSSMAPISIETLQPHQRLKNYQGEECLIAFLRSQDASAAVGHLLSILLQTAHVEAARGHLGSGRLRKEAFLTLRVLVAKVGTADALAFFLPGIVSRFSKTLFVSKSMITGAAGNTGSLEHAVRGLTEFLVIVLSDDANTYGLEASYGDVSSFSPNNRRTSQAILDALRQLPSSSQTHSENAVRTSSIQSMAVCSSNDEAHAETNDNGPRSLYVKRSKEWLEKTSVNVDKMLSATFPHLCAHPSIKVRKGLVDGIAALLSNCSYTLQRSKLMLLECLCVLVIDDSDVVSDAALHSLESLFMSVKKSFDENEISEIFTRLIERLPIVVLGSDETVAVSHARRLLALMYHTGPEVVVDQLLCLHAKAVQFFDSFALGLGHNSQYTGSVNNVVLSKPLSVGYLLSISELKAGTVFGYSNNGAAYGTTSAASKISVLHDEGSEKSADSANGGFEFPHMPPWFVHVGSQKLYHALAGILRLVGLSVMADHRSKISLSSVIDIPLNYIQKLISELRMKEYSKVGWQAWYSQSSSGQLLRQTSTGVCILNEMIYGLSDQSANFYKRLFRKIGTKEEDAPAKEWAFRSIWRLRQEKDARDHIVYCLGSIMHEYLSSEVWSLPIDQDSPLLEHEGEGNLSLHFFRDVTMLHQVIIEGIAIFSIILGRDFVHCGFMHSCLYLLLQNLISSNNQIRSASDAALRVVSAATGHSTVGHLVVANADYIIDSLCQQLRHLDLNPHVPDVLAAMLSYIGAAHDILPLLEEPMRGVSLELEVLGRHQHPNLTVPFLKAMREITRASWHEASKLPSEAMSFHELVYLKVCSAENKDRESIDISDADLSFEECEDMLLKLNEMKRYRRIVGSIVGSCLNAAVPLLGSMTESESLLALDIVEDVASSLAKVEEAYKHEKETKVAIEKVIQLYTSNGQEDTMDVDDDADENRLLPAMNKIWPYLILCIKNKVSVAVIRRCMNVISRSIQTSGGDFFVRRFHNDGHVIWNLLAPSPLPLRTKNTSSLDKRPILLPYRSTSQTSEDPIAETSSLKIQAAVLIMIAEISGNKRSASALEAVLKKISGLVVGVSFSSSAKGLQEASLKALSGLASMDPDLIWLLLADVYYPMKKRDIPSPSALELSSMSELLPRPASSKEFLYVQYGGEARFDVDPSSVDIVFQKMQSQVLT</sequence>
<protein>
    <submittedName>
        <fullName evidence="1">Armadillo-like helical-containing protein</fullName>
    </submittedName>
</protein>
<reference evidence="2" key="1">
    <citation type="journal article" date="2022" name="Nat. Commun.">
        <title>Chromosome evolution and the genetic basis of agronomically important traits in greater yam.</title>
        <authorList>
            <person name="Bredeson J.V."/>
            <person name="Lyons J.B."/>
            <person name="Oniyinde I.O."/>
            <person name="Okereke N.R."/>
            <person name="Kolade O."/>
            <person name="Nnabue I."/>
            <person name="Nwadili C.O."/>
            <person name="Hribova E."/>
            <person name="Parker M."/>
            <person name="Nwogha J."/>
            <person name="Shu S."/>
            <person name="Carlson J."/>
            <person name="Kariba R."/>
            <person name="Muthemba S."/>
            <person name="Knop K."/>
            <person name="Barton G.J."/>
            <person name="Sherwood A.V."/>
            <person name="Lopez-Montes A."/>
            <person name="Asiedu R."/>
            <person name="Jamnadass R."/>
            <person name="Muchugi A."/>
            <person name="Goodstein D."/>
            <person name="Egesi C.N."/>
            <person name="Featherston J."/>
            <person name="Asfaw A."/>
            <person name="Simpson G.G."/>
            <person name="Dolezel J."/>
            <person name="Hendre P.S."/>
            <person name="Van Deynze A."/>
            <person name="Kumar P.L."/>
            <person name="Obidiegwu J.E."/>
            <person name="Bhattacharjee R."/>
            <person name="Rokhsar D.S."/>
        </authorList>
    </citation>
    <scope>NUCLEOTIDE SEQUENCE [LARGE SCALE GENOMIC DNA]</scope>
    <source>
        <strain evidence="2">cv. TDa95/00328</strain>
    </source>
</reference>
<evidence type="ECO:0000313" key="2">
    <source>
        <dbReference type="Proteomes" id="UP000827976"/>
    </source>
</evidence>
<name>A0ACB7UFI2_DIOAL</name>
<accession>A0ACB7UFI2</accession>
<organism evidence="1 2">
    <name type="scientific">Dioscorea alata</name>
    <name type="common">Purple yam</name>
    <dbReference type="NCBI Taxonomy" id="55571"/>
    <lineage>
        <taxon>Eukaryota</taxon>
        <taxon>Viridiplantae</taxon>
        <taxon>Streptophyta</taxon>
        <taxon>Embryophyta</taxon>
        <taxon>Tracheophyta</taxon>
        <taxon>Spermatophyta</taxon>
        <taxon>Magnoliopsida</taxon>
        <taxon>Liliopsida</taxon>
        <taxon>Dioscoreales</taxon>
        <taxon>Dioscoreaceae</taxon>
        <taxon>Dioscorea</taxon>
    </lineage>
</organism>
<gene>
    <name evidence="1" type="ORF">IHE45_16G009200</name>
</gene>
<comment type="caution">
    <text evidence="1">The sequence shown here is derived from an EMBL/GenBank/DDBJ whole genome shotgun (WGS) entry which is preliminary data.</text>
</comment>